<gene>
    <name evidence="2" type="ORF">IP92_00532</name>
</gene>
<dbReference type="Proteomes" id="UP000315112">
    <property type="component" value="Unassembled WGS sequence"/>
</dbReference>
<protein>
    <submittedName>
        <fullName evidence="2">Uncharacterized protein</fullName>
    </submittedName>
</protein>
<evidence type="ECO:0000313" key="3">
    <source>
        <dbReference type="Proteomes" id="UP000315112"/>
    </source>
</evidence>
<reference evidence="2 3" key="1">
    <citation type="journal article" date="2015" name="Stand. Genomic Sci.">
        <title>Genomic Encyclopedia of Bacterial and Archaeal Type Strains, Phase III: the genomes of soil and plant-associated and newly described type strains.</title>
        <authorList>
            <person name="Whitman W.B."/>
            <person name="Woyke T."/>
            <person name="Klenk H.P."/>
            <person name="Zhou Y."/>
            <person name="Lilburn T.G."/>
            <person name="Beck B.J."/>
            <person name="De Vos P."/>
            <person name="Vandamme P."/>
            <person name="Eisen J.A."/>
            <person name="Garrity G."/>
            <person name="Hugenholtz P."/>
            <person name="Kyrpides N.C."/>
        </authorList>
    </citation>
    <scope>NUCLEOTIDE SEQUENCE [LARGE SCALE GENOMIC DNA]</scope>
    <source>
        <strain evidence="2 3">CGMCC 1.10685</strain>
    </source>
</reference>
<feature type="signal peptide" evidence="1">
    <location>
        <begin position="1"/>
        <end position="21"/>
    </location>
</feature>
<name>A0A562Q467_9BURK</name>
<feature type="chain" id="PRO_5021709441" evidence="1">
    <location>
        <begin position="22"/>
        <end position="58"/>
    </location>
</feature>
<keyword evidence="1" id="KW-0732">Signal</keyword>
<accession>A0A562Q467</accession>
<sequence>MQKKPLCALAISLALALPAHAAGMKNLPQVAEAPLRAHLAFLSSDLLEGAAPASAAET</sequence>
<organism evidence="2 3">
    <name type="scientific">Pseudoduganella flava</name>
    <dbReference type="NCBI Taxonomy" id="871742"/>
    <lineage>
        <taxon>Bacteria</taxon>
        <taxon>Pseudomonadati</taxon>
        <taxon>Pseudomonadota</taxon>
        <taxon>Betaproteobacteria</taxon>
        <taxon>Burkholderiales</taxon>
        <taxon>Oxalobacteraceae</taxon>
        <taxon>Telluria group</taxon>
        <taxon>Pseudoduganella</taxon>
    </lineage>
</organism>
<dbReference type="EMBL" id="VLKW01000001">
    <property type="protein sequence ID" value="TWI51545.1"/>
    <property type="molecule type" value="Genomic_DNA"/>
</dbReference>
<dbReference type="AlphaFoldDB" id="A0A562Q467"/>
<evidence type="ECO:0000256" key="1">
    <source>
        <dbReference type="SAM" id="SignalP"/>
    </source>
</evidence>
<proteinExistence type="predicted"/>
<evidence type="ECO:0000313" key="2">
    <source>
        <dbReference type="EMBL" id="TWI51545.1"/>
    </source>
</evidence>
<comment type="caution">
    <text evidence="2">The sequence shown here is derived from an EMBL/GenBank/DDBJ whole genome shotgun (WGS) entry which is preliminary data.</text>
</comment>